<dbReference type="AlphaFoldDB" id="A0A2U8FIY9"/>
<protein>
    <recommendedName>
        <fullName evidence="5">Carboxypeptidase regulatory-like domain-containing protein</fullName>
    </recommendedName>
</protein>
<dbReference type="RefSeq" id="WP_108922989.1">
    <property type="nucleotide sequence ID" value="NZ_CP029206.1"/>
</dbReference>
<keyword evidence="1" id="KW-0472">Membrane</keyword>
<keyword evidence="1" id="KW-1133">Transmembrane helix</keyword>
<keyword evidence="2" id="KW-0732">Signal</keyword>
<evidence type="ECO:0000313" key="3">
    <source>
        <dbReference type="EMBL" id="AWI50476.1"/>
    </source>
</evidence>
<evidence type="ECO:0000256" key="1">
    <source>
        <dbReference type="SAM" id="Phobius"/>
    </source>
</evidence>
<dbReference type="EMBL" id="CP029206">
    <property type="protein sequence ID" value="AWI50476.1"/>
    <property type="molecule type" value="Genomic_DNA"/>
</dbReference>
<reference evidence="4" key="1">
    <citation type="submission" date="2018-05" db="EMBL/GenBank/DDBJ databases">
        <title>Complete genome sequence of Actinobacillus porcitonsillarum reference strain 9953L55 (CCUG 46996).</title>
        <authorList>
            <person name="Dona V."/>
            <person name="Perreten V."/>
        </authorList>
    </citation>
    <scope>NUCLEOTIDE SEQUENCE [LARGE SCALE GENOMIC DNA]</scope>
    <source>
        <strain evidence="4">9953L55</strain>
    </source>
</reference>
<evidence type="ECO:0008006" key="5">
    <source>
        <dbReference type="Google" id="ProtNLM"/>
    </source>
</evidence>
<accession>A0A2U8FIY9</accession>
<organism evidence="3 4">
    <name type="scientific">Actinobacillus porcitonsillarum</name>
    <dbReference type="NCBI Taxonomy" id="189834"/>
    <lineage>
        <taxon>Bacteria</taxon>
        <taxon>Pseudomonadati</taxon>
        <taxon>Pseudomonadota</taxon>
        <taxon>Gammaproteobacteria</taxon>
        <taxon>Pasteurellales</taxon>
        <taxon>Pasteurellaceae</taxon>
        <taxon>Actinobacillus</taxon>
    </lineage>
</organism>
<feature type="chain" id="PRO_5015870165" description="Carboxypeptidase regulatory-like domain-containing protein" evidence="2">
    <location>
        <begin position="19"/>
        <end position="152"/>
    </location>
</feature>
<sequence length="152" mass="16852">MKHLQAVIFLLFSTNLFAHGMHLSAQYDGQQITGKAYYSDQTPVAETYVEAVKPNETEPVVYGKTDKEGRFVLPLTQDGVFTVIVEGMEGHRAEAQVQKIVAQTNTADIQLLREEIEQLKNKIYLRDVIGGIGYILGLFGVVALLKARKGAK</sequence>
<gene>
    <name evidence="3" type="ORF">DDU33_02720</name>
</gene>
<keyword evidence="4" id="KW-1185">Reference proteome</keyword>
<evidence type="ECO:0000313" key="4">
    <source>
        <dbReference type="Proteomes" id="UP000244920"/>
    </source>
</evidence>
<name>A0A2U8FIY9_9PAST</name>
<dbReference type="Proteomes" id="UP000244920">
    <property type="component" value="Chromosome"/>
</dbReference>
<feature type="transmembrane region" description="Helical" evidence="1">
    <location>
        <begin position="123"/>
        <end position="145"/>
    </location>
</feature>
<evidence type="ECO:0000256" key="2">
    <source>
        <dbReference type="SAM" id="SignalP"/>
    </source>
</evidence>
<proteinExistence type="predicted"/>
<feature type="signal peptide" evidence="2">
    <location>
        <begin position="1"/>
        <end position="18"/>
    </location>
</feature>
<dbReference type="KEGG" id="apor:DDU33_02720"/>
<keyword evidence="1" id="KW-0812">Transmembrane</keyword>